<evidence type="ECO:0000256" key="6">
    <source>
        <dbReference type="ARBA" id="ARBA00022801"/>
    </source>
</evidence>
<comment type="similarity">
    <text evidence="2">Belongs to the peptidase C1 family.</text>
</comment>
<keyword evidence="4" id="KW-0645">Protease</keyword>
<organism evidence="13 14">
    <name type="scientific">Littorina saxatilis</name>
    <dbReference type="NCBI Taxonomy" id="31220"/>
    <lineage>
        <taxon>Eukaryota</taxon>
        <taxon>Metazoa</taxon>
        <taxon>Spiralia</taxon>
        <taxon>Lophotrochozoa</taxon>
        <taxon>Mollusca</taxon>
        <taxon>Gastropoda</taxon>
        <taxon>Caenogastropoda</taxon>
        <taxon>Littorinimorpha</taxon>
        <taxon>Littorinoidea</taxon>
        <taxon>Littorinidae</taxon>
        <taxon>Littorina</taxon>
    </lineage>
</organism>
<dbReference type="CDD" id="cd02698">
    <property type="entry name" value="Peptidase_C1A_CathepsinX"/>
    <property type="match status" value="1"/>
</dbReference>
<reference evidence="13 14" key="1">
    <citation type="submission" date="2024-02" db="EMBL/GenBank/DDBJ databases">
        <title>Chromosome-scale genome assembly of the rough periwinkle Littorina saxatilis.</title>
        <authorList>
            <person name="De Jode A."/>
            <person name="Faria R."/>
            <person name="Formenti G."/>
            <person name="Sims Y."/>
            <person name="Smith T.P."/>
            <person name="Tracey A."/>
            <person name="Wood J.M.D."/>
            <person name="Zagrodzka Z.B."/>
            <person name="Johannesson K."/>
            <person name="Butlin R.K."/>
            <person name="Leder E.H."/>
        </authorList>
    </citation>
    <scope>NUCLEOTIDE SEQUENCE [LARGE SCALE GENOMIC DNA]</scope>
    <source>
        <strain evidence="13">Snail1</strain>
        <tissue evidence="13">Muscle</tissue>
    </source>
</reference>
<keyword evidence="7" id="KW-0788">Thiol protease</keyword>
<dbReference type="FunFam" id="3.90.70.10:FF:000060">
    <property type="entry name" value="Cathepsin Z"/>
    <property type="match status" value="1"/>
</dbReference>
<gene>
    <name evidence="13" type="ORF">V1264_000264</name>
</gene>
<dbReference type="InterPro" id="IPR013128">
    <property type="entry name" value="Peptidase_C1A"/>
</dbReference>
<dbReference type="GO" id="GO:0016807">
    <property type="term" value="F:cysteine-type carboxypeptidase activity"/>
    <property type="evidence" value="ECO:0007669"/>
    <property type="project" value="UniProtKB-EC"/>
</dbReference>
<evidence type="ECO:0000256" key="11">
    <source>
        <dbReference type="SAM" id="SignalP"/>
    </source>
</evidence>
<dbReference type="PANTHER" id="PTHR12411">
    <property type="entry name" value="CYSTEINE PROTEASE FAMILY C1-RELATED"/>
    <property type="match status" value="1"/>
</dbReference>
<evidence type="ECO:0000256" key="5">
    <source>
        <dbReference type="ARBA" id="ARBA00022729"/>
    </source>
</evidence>
<comment type="caution">
    <text evidence="13">The sequence shown here is derived from an EMBL/GenBank/DDBJ whole genome shotgun (WGS) entry which is preliminary data.</text>
</comment>
<dbReference type="InterPro" id="IPR038765">
    <property type="entry name" value="Papain-like_cys_pep_sf"/>
</dbReference>
<keyword evidence="9" id="KW-1015">Disulfide bond</keyword>
<name>A0AAN9GPH7_9CAEN</name>
<evidence type="ECO:0000313" key="13">
    <source>
        <dbReference type="EMBL" id="KAK7114155.1"/>
    </source>
</evidence>
<feature type="chain" id="PRO_5042882528" description="cathepsin X" evidence="11">
    <location>
        <begin position="22"/>
        <end position="308"/>
    </location>
</feature>
<dbReference type="Gene3D" id="3.90.70.10">
    <property type="entry name" value="Cysteine proteinases"/>
    <property type="match status" value="1"/>
</dbReference>
<keyword evidence="5 11" id="KW-0732">Signal</keyword>
<dbReference type="Proteomes" id="UP001374579">
    <property type="component" value="Unassembled WGS sequence"/>
</dbReference>
<accession>A0AAN9GPH7</accession>
<keyword evidence="10" id="KW-0325">Glycoprotein</keyword>
<dbReference type="EMBL" id="JBAMIC010000001">
    <property type="protein sequence ID" value="KAK7114155.1"/>
    <property type="molecule type" value="Genomic_DNA"/>
</dbReference>
<dbReference type="InterPro" id="IPR000668">
    <property type="entry name" value="Peptidase_C1A_C"/>
</dbReference>
<feature type="domain" description="Peptidase C1A papain C-terminal" evidence="12">
    <location>
        <begin position="66"/>
        <end position="304"/>
    </location>
</feature>
<proteinExistence type="inferred from homology"/>
<comment type="catalytic activity">
    <reaction evidence="1">
        <text>Release of C-terminal amino acid residues with broad specificity, but lacks action on C-terminal proline. Shows weak endopeptidase activity.</text>
        <dbReference type="EC" id="3.4.18.1"/>
    </reaction>
</comment>
<keyword evidence="6" id="KW-0378">Hydrolase</keyword>
<evidence type="ECO:0000256" key="4">
    <source>
        <dbReference type="ARBA" id="ARBA00022670"/>
    </source>
</evidence>
<dbReference type="SMART" id="SM00645">
    <property type="entry name" value="Pept_C1"/>
    <property type="match status" value="1"/>
</dbReference>
<evidence type="ECO:0000256" key="7">
    <source>
        <dbReference type="ARBA" id="ARBA00022807"/>
    </source>
</evidence>
<evidence type="ECO:0000256" key="1">
    <source>
        <dbReference type="ARBA" id="ARBA00001594"/>
    </source>
</evidence>
<dbReference type="SUPFAM" id="SSF54001">
    <property type="entry name" value="Cysteine proteinases"/>
    <property type="match status" value="1"/>
</dbReference>
<dbReference type="Pfam" id="PF00112">
    <property type="entry name" value="Peptidase_C1"/>
    <property type="match status" value="1"/>
</dbReference>
<evidence type="ECO:0000256" key="9">
    <source>
        <dbReference type="ARBA" id="ARBA00023157"/>
    </source>
</evidence>
<dbReference type="InterPro" id="IPR033157">
    <property type="entry name" value="CTSZ"/>
</dbReference>
<evidence type="ECO:0000259" key="12">
    <source>
        <dbReference type="SMART" id="SM00645"/>
    </source>
</evidence>
<evidence type="ECO:0000256" key="2">
    <source>
        <dbReference type="ARBA" id="ARBA00008455"/>
    </source>
</evidence>
<keyword evidence="14" id="KW-1185">Reference proteome</keyword>
<evidence type="ECO:0000256" key="8">
    <source>
        <dbReference type="ARBA" id="ARBA00023145"/>
    </source>
</evidence>
<evidence type="ECO:0000256" key="10">
    <source>
        <dbReference type="ARBA" id="ARBA00023180"/>
    </source>
</evidence>
<feature type="signal peptide" evidence="11">
    <location>
        <begin position="1"/>
        <end position="21"/>
    </location>
</feature>
<dbReference type="AlphaFoldDB" id="A0AAN9GPH7"/>
<keyword evidence="8" id="KW-0865">Zymogen</keyword>
<evidence type="ECO:0000256" key="3">
    <source>
        <dbReference type="ARBA" id="ARBA00012516"/>
    </source>
</evidence>
<dbReference type="GO" id="GO:0006508">
    <property type="term" value="P:proteolysis"/>
    <property type="evidence" value="ECO:0007669"/>
    <property type="project" value="UniProtKB-KW"/>
</dbReference>
<dbReference type="EC" id="3.4.18.1" evidence="3"/>
<evidence type="ECO:0000313" key="14">
    <source>
        <dbReference type="Proteomes" id="UP001374579"/>
    </source>
</evidence>
<sequence>MAANGWQRWYVLSFLVCATAAYTPSKYLTDKDGKERPCYIKDFKNITGVRTYPRPHEQPGFNAAQLPKTWDWRNVSGTNYVSPTRNQHIPNFCASCWGMSATSALADRFNIKRKAAWPPAYLSAQEVMDCGLTGSCNGGNDLGVYQYAHETGIPDETCNNYQAKEQDCQPFNQCGTCAPGNSCTVIRQHAVWRVADYGDVTGRTNIMAEVFANGPISCSIMATTELDSYKGGIFSQYHPFIMTNHMISVAGWGVENGVEYWIVRNSWGQPWGENGWARVVTSRYKGGEGSKYNLGIETDCHFGDALLP</sequence>
<protein>
    <recommendedName>
        <fullName evidence="3">cathepsin X</fullName>
        <ecNumber evidence="3">3.4.18.1</ecNumber>
    </recommendedName>
</protein>